<dbReference type="AlphaFoldDB" id="F0SFZ5"/>
<dbReference type="EMBL" id="CP002546">
    <property type="protein sequence ID" value="ADY58284.1"/>
    <property type="molecule type" value="Genomic_DNA"/>
</dbReference>
<proteinExistence type="predicted"/>
<dbReference type="KEGG" id="pbs:Plabr_0657"/>
<dbReference type="HOGENOM" id="CLU_1609564_0_0_0"/>
<sequence length="165" mass="18255">MNCTQCGGPLRLSTAHGPYLECDHCGSEFPLPDTPSGVDGLVPLGRPTEHHCPRCENGLELAVLDEAPIEHCGHCNGLLLEDQLFAVVVQERRWAYRGPEKVSPFDPAALESRFQCPSCERNMDRHPYNGPCNVVIDSCFGCGWIWLDAGELHRIEQAPGRRAAY</sequence>
<evidence type="ECO:0000313" key="3">
    <source>
        <dbReference type="Proteomes" id="UP000006860"/>
    </source>
</evidence>
<evidence type="ECO:0000259" key="1">
    <source>
        <dbReference type="Pfam" id="PF13453"/>
    </source>
</evidence>
<accession>F0SFZ5</accession>
<feature type="domain" description="Transcription factor zinc-finger" evidence="1">
    <location>
        <begin position="51"/>
        <end position="81"/>
    </location>
</feature>
<dbReference type="eggNOG" id="COG3809">
    <property type="taxonomic scope" value="Bacteria"/>
</dbReference>
<name>F0SFZ5_RUBBR</name>
<dbReference type="Pfam" id="PF13453">
    <property type="entry name" value="Zn_ribbon_TFIIB"/>
    <property type="match status" value="2"/>
</dbReference>
<reference evidence="3" key="1">
    <citation type="submission" date="2011-02" db="EMBL/GenBank/DDBJ databases">
        <title>The complete genome of Planctomyces brasiliensis DSM 5305.</title>
        <authorList>
            <person name="Lucas S."/>
            <person name="Copeland A."/>
            <person name="Lapidus A."/>
            <person name="Bruce D."/>
            <person name="Goodwin L."/>
            <person name="Pitluck S."/>
            <person name="Kyrpides N."/>
            <person name="Mavromatis K."/>
            <person name="Pagani I."/>
            <person name="Ivanova N."/>
            <person name="Ovchinnikova G."/>
            <person name="Lu M."/>
            <person name="Detter J.C."/>
            <person name="Han C."/>
            <person name="Land M."/>
            <person name="Hauser L."/>
            <person name="Markowitz V."/>
            <person name="Cheng J.-F."/>
            <person name="Hugenholtz P."/>
            <person name="Woyke T."/>
            <person name="Wu D."/>
            <person name="Tindall B."/>
            <person name="Pomrenke H.G."/>
            <person name="Brambilla E."/>
            <person name="Klenk H.-P."/>
            <person name="Eisen J.A."/>
        </authorList>
    </citation>
    <scope>NUCLEOTIDE SEQUENCE [LARGE SCALE GENOMIC DNA]</scope>
    <source>
        <strain evidence="3">ATCC 49424 / DSM 5305 / JCM 21570 / NBRC 103401 / IFAM 1448</strain>
    </source>
</reference>
<gene>
    <name evidence="2" type="ordered locus">Plabr_0657</name>
</gene>
<feature type="domain" description="Transcription factor zinc-finger" evidence="1">
    <location>
        <begin position="115"/>
        <end position="156"/>
    </location>
</feature>
<dbReference type="RefSeq" id="WP_013627027.1">
    <property type="nucleotide sequence ID" value="NC_015174.1"/>
</dbReference>
<organism evidence="2 3">
    <name type="scientific">Rubinisphaera brasiliensis (strain ATCC 49424 / DSM 5305 / JCM 21570 / IAM 15109 / NBRC 103401 / IFAM 1448)</name>
    <name type="common">Planctomyces brasiliensis</name>
    <dbReference type="NCBI Taxonomy" id="756272"/>
    <lineage>
        <taxon>Bacteria</taxon>
        <taxon>Pseudomonadati</taxon>
        <taxon>Planctomycetota</taxon>
        <taxon>Planctomycetia</taxon>
        <taxon>Planctomycetales</taxon>
        <taxon>Planctomycetaceae</taxon>
        <taxon>Rubinisphaera</taxon>
    </lineage>
</organism>
<dbReference type="InterPro" id="IPR027392">
    <property type="entry name" value="TF_Znf"/>
</dbReference>
<evidence type="ECO:0000313" key="2">
    <source>
        <dbReference type="EMBL" id="ADY58284.1"/>
    </source>
</evidence>
<keyword evidence="3" id="KW-1185">Reference proteome</keyword>
<dbReference type="OrthoDB" id="286022at2"/>
<dbReference type="Proteomes" id="UP000006860">
    <property type="component" value="Chromosome"/>
</dbReference>
<protein>
    <recommendedName>
        <fullName evidence="1">Transcription factor zinc-finger domain-containing protein</fullName>
    </recommendedName>
</protein>